<evidence type="ECO:0000313" key="2">
    <source>
        <dbReference type="EMBL" id="ETK89768.1"/>
    </source>
</evidence>
<name>W2H3D3_PHYNI</name>
<gene>
    <name evidence="2" type="ORF">L915_06313</name>
</gene>
<reference evidence="2" key="1">
    <citation type="submission" date="2013-11" db="EMBL/GenBank/DDBJ databases">
        <title>The Genome Sequence of Phytophthora parasitica CJ02B3.</title>
        <authorList>
            <consortium name="The Broad Institute Genomics Platform"/>
            <person name="Russ C."/>
            <person name="Tyler B."/>
            <person name="Panabieres F."/>
            <person name="Shan W."/>
            <person name="Tripathy S."/>
            <person name="Grunwald N."/>
            <person name="Machado M."/>
            <person name="Johnson C.S."/>
            <person name="Arredondo F."/>
            <person name="Hong C."/>
            <person name="Coffey M."/>
            <person name="Young S.K."/>
            <person name="Zeng Q."/>
            <person name="Gargeya S."/>
            <person name="Fitzgerald M."/>
            <person name="Abouelleil A."/>
            <person name="Alvarado L."/>
            <person name="Chapman S.B."/>
            <person name="Gainer-Dewar J."/>
            <person name="Goldberg J."/>
            <person name="Griggs A."/>
            <person name="Gujja S."/>
            <person name="Hansen M."/>
            <person name="Howarth C."/>
            <person name="Imamovic A."/>
            <person name="Ireland A."/>
            <person name="Larimer J."/>
            <person name="McCowan C."/>
            <person name="Murphy C."/>
            <person name="Pearson M."/>
            <person name="Poon T.W."/>
            <person name="Priest M."/>
            <person name="Roberts A."/>
            <person name="Saif S."/>
            <person name="Shea T."/>
            <person name="Sykes S."/>
            <person name="Wortman J."/>
            <person name="Nusbaum C."/>
            <person name="Birren B."/>
        </authorList>
    </citation>
    <scope>NUCLEOTIDE SEQUENCE [LARGE SCALE GENOMIC DNA]</scope>
    <source>
        <strain evidence="2">CJ02B3</strain>
    </source>
</reference>
<feature type="region of interest" description="Disordered" evidence="1">
    <location>
        <begin position="76"/>
        <end position="137"/>
    </location>
</feature>
<dbReference type="Proteomes" id="UP000053236">
    <property type="component" value="Unassembled WGS sequence"/>
</dbReference>
<sequence length="137" mass="15170">DARVCPSVLERGQFYEAEGITPAKGYKFVFCKHCSNAHSFGDRSDPPSLIQGRARNYLNHLKNCSNYKDSQSLVGVTPLSGSKRPRSYESALSDTPEYYASQKAPGTGRKRLRYSLGDVEDESPNPERSVLVRSPPA</sequence>
<evidence type="ECO:0000256" key="1">
    <source>
        <dbReference type="SAM" id="MobiDB-lite"/>
    </source>
</evidence>
<dbReference type="AlphaFoldDB" id="W2H3D3"/>
<protein>
    <submittedName>
        <fullName evidence="2">Uncharacterized protein</fullName>
    </submittedName>
</protein>
<organism evidence="2">
    <name type="scientific">Phytophthora nicotianae</name>
    <name type="common">Potato buckeye rot agent</name>
    <name type="synonym">Phytophthora parasitica</name>
    <dbReference type="NCBI Taxonomy" id="4792"/>
    <lineage>
        <taxon>Eukaryota</taxon>
        <taxon>Sar</taxon>
        <taxon>Stramenopiles</taxon>
        <taxon>Oomycota</taxon>
        <taxon>Peronosporomycetes</taxon>
        <taxon>Peronosporales</taxon>
        <taxon>Peronosporaceae</taxon>
        <taxon>Phytophthora</taxon>
    </lineage>
</organism>
<feature type="non-terminal residue" evidence="2">
    <location>
        <position position="1"/>
    </location>
</feature>
<accession>W2H3D3</accession>
<dbReference type="EMBL" id="KI685653">
    <property type="protein sequence ID" value="ETK89768.1"/>
    <property type="molecule type" value="Genomic_DNA"/>
</dbReference>
<proteinExistence type="predicted"/>